<dbReference type="EMBL" id="LAZR01060249">
    <property type="protein sequence ID" value="KKK66086.1"/>
    <property type="molecule type" value="Genomic_DNA"/>
</dbReference>
<evidence type="ECO:0000313" key="1">
    <source>
        <dbReference type="EMBL" id="KKK66086.1"/>
    </source>
</evidence>
<reference evidence="1" key="1">
    <citation type="journal article" date="2015" name="Nature">
        <title>Complex archaea that bridge the gap between prokaryotes and eukaryotes.</title>
        <authorList>
            <person name="Spang A."/>
            <person name="Saw J.H."/>
            <person name="Jorgensen S.L."/>
            <person name="Zaremba-Niedzwiedzka K."/>
            <person name="Martijn J."/>
            <person name="Lind A.E."/>
            <person name="van Eijk R."/>
            <person name="Schleper C."/>
            <person name="Guy L."/>
            <person name="Ettema T.J."/>
        </authorList>
    </citation>
    <scope>NUCLEOTIDE SEQUENCE</scope>
</reference>
<organism evidence="1">
    <name type="scientific">marine sediment metagenome</name>
    <dbReference type="NCBI Taxonomy" id="412755"/>
    <lineage>
        <taxon>unclassified sequences</taxon>
        <taxon>metagenomes</taxon>
        <taxon>ecological metagenomes</taxon>
    </lineage>
</organism>
<sequence>MIDWVDSMGNDWGHWMRKAEAKQG</sequence>
<protein>
    <submittedName>
        <fullName evidence="1">Uncharacterized protein</fullName>
    </submittedName>
</protein>
<proteinExistence type="predicted"/>
<gene>
    <name evidence="1" type="ORF">LCGC14_2967650</name>
</gene>
<accession>A0A0F9A1K7</accession>
<comment type="caution">
    <text evidence="1">The sequence shown here is derived from an EMBL/GenBank/DDBJ whole genome shotgun (WGS) entry which is preliminary data.</text>
</comment>
<name>A0A0F9A1K7_9ZZZZ</name>
<feature type="non-terminal residue" evidence="1">
    <location>
        <position position="24"/>
    </location>
</feature>
<dbReference type="AlphaFoldDB" id="A0A0F9A1K7"/>